<dbReference type="AlphaFoldDB" id="W9VX06"/>
<gene>
    <name evidence="1" type="ORF">A1O7_07110</name>
</gene>
<dbReference type="RefSeq" id="XP_007759300.1">
    <property type="nucleotide sequence ID" value="XM_007761110.1"/>
</dbReference>
<dbReference type="HOGENOM" id="CLU_2739829_0_0_1"/>
<evidence type="ECO:0008006" key="3">
    <source>
        <dbReference type="Google" id="ProtNLM"/>
    </source>
</evidence>
<accession>W9VX06</accession>
<proteinExistence type="predicted"/>
<comment type="caution">
    <text evidence="1">The sequence shown here is derived from an EMBL/GenBank/DDBJ whole genome shotgun (WGS) entry which is preliminary data.</text>
</comment>
<sequence>MGSSGPCPLDIHIPSLNIEDLRASYTARTLSSGDVIRNVYAKISAYPDPAVWVYLVPLAEAMTRAEELAAT</sequence>
<name>W9VX06_9EURO</name>
<dbReference type="VEuPathDB" id="FungiDB:A1O7_07110"/>
<dbReference type="GeneID" id="19181685"/>
<keyword evidence="2" id="KW-1185">Reference proteome</keyword>
<dbReference type="EMBL" id="AMGW01000005">
    <property type="protein sequence ID" value="EXJ56766.1"/>
    <property type="molecule type" value="Genomic_DNA"/>
</dbReference>
<reference evidence="1 2" key="1">
    <citation type="submission" date="2013-03" db="EMBL/GenBank/DDBJ databases">
        <title>The Genome Sequence of Cladophialophora yegresii CBS 114405.</title>
        <authorList>
            <consortium name="The Broad Institute Genomics Platform"/>
            <person name="Cuomo C."/>
            <person name="de Hoog S."/>
            <person name="Gorbushina A."/>
            <person name="Walker B."/>
            <person name="Young S.K."/>
            <person name="Zeng Q."/>
            <person name="Gargeya S."/>
            <person name="Fitzgerald M."/>
            <person name="Haas B."/>
            <person name="Abouelleil A."/>
            <person name="Allen A.W."/>
            <person name="Alvarado L."/>
            <person name="Arachchi H.M."/>
            <person name="Berlin A.M."/>
            <person name="Chapman S.B."/>
            <person name="Gainer-Dewar J."/>
            <person name="Goldberg J."/>
            <person name="Griggs A."/>
            <person name="Gujja S."/>
            <person name="Hansen M."/>
            <person name="Howarth C."/>
            <person name="Imamovic A."/>
            <person name="Ireland A."/>
            <person name="Larimer J."/>
            <person name="McCowan C."/>
            <person name="Murphy C."/>
            <person name="Pearson M."/>
            <person name="Poon T.W."/>
            <person name="Priest M."/>
            <person name="Roberts A."/>
            <person name="Saif S."/>
            <person name="Shea T."/>
            <person name="Sisk P."/>
            <person name="Sykes S."/>
            <person name="Wortman J."/>
            <person name="Nusbaum C."/>
            <person name="Birren B."/>
        </authorList>
    </citation>
    <scope>NUCLEOTIDE SEQUENCE [LARGE SCALE GENOMIC DNA]</scope>
    <source>
        <strain evidence="1 2">CBS 114405</strain>
    </source>
</reference>
<evidence type="ECO:0000313" key="2">
    <source>
        <dbReference type="Proteomes" id="UP000019473"/>
    </source>
</evidence>
<evidence type="ECO:0000313" key="1">
    <source>
        <dbReference type="EMBL" id="EXJ56766.1"/>
    </source>
</evidence>
<organism evidence="1 2">
    <name type="scientific">Cladophialophora yegresii CBS 114405</name>
    <dbReference type="NCBI Taxonomy" id="1182544"/>
    <lineage>
        <taxon>Eukaryota</taxon>
        <taxon>Fungi</taxon>
        <taxon>Dikarya</taxon>
        <taxon>Ascomycota</taxon>
        <taxon>Pezizomycotina</taxon>
        <taxon>Eurotiomycetes</taxon>
        <taxon>Chaetothyriomycetidae</taxon>
        <taxon>Chaetothyriales</taxon>
        <taxon>Herpotrichiellaceae</taxon>
        <taxon>Cladophialophora</taxon>
    </lineage>
</organism>
<dbReference type="Proteomes" id="UP000019473">
    <property type="component" value="Unassembled WGS sequence"/>
</dbReference>
<protein>
    <recommendedName>
        <fullName evidence="3">Amidase domain-containing protein</fullName>
    </recommendedName>
</protein>